<proteinExistence type="predicted"/>
<feature type="transmembrane region" description="Helical" evidence="1">
    <location>
        <begin position="247"/>
        <end position="268"/>
    </location>
</feature>
<gene>
    <name evidence="2" type="ORF">SAMN05216498_2317</name>
</gene>
<keyword evidence="1" id="KW-0472">Membrane</keyword>
<evidence type="ECO:0000313" key="2">
    <source>
        <dbReference type="EMBL" id="SDN46969.1"/>
    </source>
</evidence>
<dbReference type="RefSeq" id="WP_093856744.1">
    <property type="nucleotide sequence ID" value="NZ_BJVZ01000008.1"/>
</dbReference>
<feature type="transmembrane region" description="Helical" evidence="1">
    <location>
        <begin position="161"/>
        <end position="193"/>
    </location>
</feature>
<keyword evidence="3" id="KW-1185">Reference proteome</keyword>
<protein>
    <submittedName>
        <fullName evidence="2">Uncharacterized protein</fullName>
    </submittedName>
</protein>
<sequence length="298" mass="34021">MENQVNDHASFLFKIKDSGIFLGVLYVIALILMLPVYLYYFDNTISIITFTLLGLLVILIVHLVLNWLYYLVIIIPLLMSVLLFVLGWAIFILSPLFQTYITFLLDMADTFMSMVGLSLPSNFIDPLFKFFDRIAEFLIVISGISWWLINKGKNINYKALAFYLVFIAFAGVLIGFGSMVNVFFILFIWYLIYLKVNNVNDRKEFANLAILFKIGATAMIISGVVGVDVIGSGIETTMVFAGDENTIYKNFALIYPKIIGILLLIGVWKPSLFNKVPKLSEFVKWMRNKGKYLLKWAL</sequence>
<name>A0A1H0BMU6_9BACI</name>
<reference evidence="2 3" key="1">
    <citation type="submission" date="2016-10" db="EMBL/GenBank/DDBJ databases">
        <authorList>
            <person name="de Groot N.N."/>
        </authorList>
    </citation>
    <scope>NUCLEOTIDE SEQUENCE [LARGE SCALE GENOMIC DNA]</scope>
    <source>
        <strain evidence="2 3">CGMCC 1.3442</strain>
    </source>
</reference>
<keyword evidence="1" id="KW-1133">Transmembrane helix</keyword>
<evidence type="ECO:0000256" key="1">
    <source>
        <dbReference type="SAM" id="Phobius"/>
    </source>
</evidence>
<accession>A0A1H0BMU6</accession>
<dbReference type="AlphaFoldDB" id="A0A1H0BMU6"/>
<evidence type="ECO:0000313" key="3">
    <source>
        <dbReference type="Proteomes" id="UP000199334"/>
    </source>
</evidence>
<feature type="transmembrane region" description="Helical" evidence="1">
    <location>
        <begin position="130"/>
        <end position="149"/>
    </location>
</feature>
<feature type="transmembrane region" description="Helical" evidence="1">
    <location>
        <begin position="45"/>
        <end position="65"/>
    </location>
</feature>
<keyword evidence="1" id="KW-0812">Transmembrane</keyword>
<feature type="transmembrane region" description="Helical" evidence="1">
    <location>
        <begin position="205"/>
        <end position="227"/>
    </location>
</feature>
<feature type="transmembrane region" description="Helical" evidence="1">
    <location>
        <begin position="70"/>
        <end position="91"/>
    </location>
</feature>
<organism evidence="2 3">
    <name type="scientific">Tenuibacillus multivorans</name>
    <dbReference type="NCBI Taxonomy" id="237069"/>
    <lineage>
        <taxon>Bacteria</taxon>
        <taxon>Bacillati</taxon>
        <taxon>Bacillota</taxon>
        <taxon>Bacilli</taxon>
        <taxon>Bacillales</taxon>
        <taxon>Bacillaceae</taxon>
        <taxon>Tenuibacillus</taxon>
    </lineage>
</organism>
<feature type="transmembrane region" description="Helical" evidence="1">
    <location>
        <begin position="20"/>
        <end position="39"/>
    </location>
</feature>
<dbReference type="OrthoDB" id="9850301at2"/>
<dbReference type="Proteomes" id="UP000199334">
    <property type="component" value="Unassembled WGS sequence"/>
</dbReference>
<dbReference type="EMBL" id="FNIG01000005">
    <property type="protein sequence ID" value="SDN46969.1"/>
    <property type="molecule type" value="Genomic_DNA"/>
</dbReference>